<dbReference type="RefSeq" id="WP_203725482.1">
    <property type="nucleotide sequence ID" value="NZ_BAAATX010000015.1"/>
</dbReference>
<dbReference type="EMBL" id="BOML01000012">
    <property type="protein sequence ID" value="GID99819.1"/>
    <property type="molecule type" value="Genomic_DNA"/>
</dbReference>
<dbReference type="Pfam" id="PF02771">
    <property type="entry name" value="Acyl-CoA_dh_N"/>
    <property type="match status" value="1"/>
</dbReference>
<dbReference type="PANTHER" id="PTHR43831">
    <property type="entry name" value="ISOBUTYRYL-COA DEHYDROGENASE"/>
    <property type="match status" value="1"/>
</dbReference>
<accession>A0ABQ3YQH4</accession>
<name>A0ABQ3YQH4_9ACTN</name>
<dbReference type="InterPro" id="IPR013786">
    <property type="entry name" value="AcylCoA_DH/ox_N"/>
</dbReference>
<dbReference type="InterPro" id="IPR006091">
    <property type="entry name" value="Acyl-CoA_Oxase/DH_mid-dom"/>
</dbReference>
<dbReference type="InterPro" id="IPR052547">
    <property type="entry name" value="Mito_Isobutyryl-CoADH"/>
</dbReference>
<evidence type="ECO:0000313" key="5">
    <source>
        <dbReference type="Proteomes" id="UP000637628"/>
    </source>
</evidence>
<evidence type="ECO:0000256" key="1">
    <source>
        <dbReference type="SAM" id="MobiDB-lite"/>
    </source>
</evidence>
<dbReference type="Pfam" id="PF02770">
    <property type="entry name" value="Acyl-CoA_dh_M"/>
    <property type="match status" value="1"/>
</dbReference>
<dbReference type="InterPro" id="IPR009100">
    <property type="entry name" value="AcylCoA_DH/oxidase_NM_dom_sf"/>
</dbReference>
<dbReference type="Gene3D" id="2.40.110.10">
    <property type="entry name" value="Butyryl-CoA Dehydrogenase, subunit A, domain 2"/>
    <property type="match status" value="1"/>
</dbReference>
<feature type="compositionally biased region" description="Low complexity" evidence="1">
    <location>
        <begin position="128"/>
        <end position="137"/>
    </location>
</feature>
<proteinExistence type="predicted"/>
<feature type="domain" description="Acyl-CoA oxidase/dehydrogenase middle" evidence="2">
    <location>
        <begin position="120"/>
        <end position="208"/>
    </location>
</feature>
<protein>
    <recommendedName>
        <fullName evidence="6">Acyl-CoA dehydrogenase</fullName>
    </recommendedName>
</protein>
<evidence type="ECO:0000259" key="3">
    <source>
        <dbReference type="Pfam" id="PF02771"/>
    </source>
</evidence>
<dbReference type="Proteomes" id="UP000637628">
    <property type="component" value="Unassembled WGS sequence"/>
</dbReference>
<gene>
    <name evidence="4" type="ORF">Adu01nite_11700</name>
</gene>
<sequence length="259" mass="27418">MKPVDLTKLPSVTAELATHAAEYDRTGAFPHPSIRAVHEAGLLTAPVGARFGGPGLGTADLTRILLALGKGDPSVALIASMTQLPHLLQALRPSWPTTLYRRILTESATSPTLLNTLRVEPDLGSPSRGGRPATTARRTPKGWSLTGHKRFTTGAAGLTYLLVWAATDEPEPRVGNFVVPAEATGIEVIPAWNQLGLRASGSHDVVLTEAPAIEALDLLPIAQATHDNLAGGVLQLPLAAIYVGVARAAQDWFHRFAHQ</sequence>
<evidence type="ECO:0000259" key="2">
    <source>
        <dbReference type="Pfam" id="PF02770"/>
    </source>
</evidence>
<reference evidence="4 5" key="1">
    <citation type="submission" date="2021-01" db="EMBL/GenBank/DDBJ databases">
        <title>Whole genome shotgun sequence of Actinoplanes durhamensis NBRC 14914.</title>
        <authorList>
            <person name="Komaki H."/>
            <person name="Tamura T."/>
        </authorList>
    </citation>
    <scope>NUCLEOTIDE SEQUENCE [LARGE SCALE GENOMIC DNA]</scope>
    <source>
        <strain evidence="4 5">NBRC 14914</strain>
    </source>
</reference>
<evidence type="ECO:0008006" key="6">
    <source>
        <dbReference type="Google" id="ProtNLM"/>
    </source>
</evidence>
<evidence type="ECO:0000313" key="4">
    <source>
        <dbReference type="EMBL" id="GID99819.1"/>
    </source>
</evidence>
<feature type="region of interest" description="Disordered" evidence="1">
    <location>
        <begin position="120"/>
        <end position="144"/>
    </location>
</feature>
<dbReference type="SUPFAM" id="SSF56645">
    <property type="entry name" value="Acyl-CoA dehydrogenase NM domain-like"/>
    <property type="match status" value="1"/>
</dbReference>
<dbReference type="PANTHER" id="PTHR43831:SF1">
    <property type="entry name" value="ISOBUTYRYL-COA DEHYDROGENASE, MITOCHONDRIAL"/>
    <property type="match status" value="1"/>
</dbReference>
<dbReference type="InterPro" id="IPR037069">
    <property type="entry name" value="AcylCoA_DH/ox_N_sf"/>
</dbReference>
<dbReference type="Gene3D" id="1.10.540.10">
    <property type="entry name" value="Acyl-CoA dehydrogenase/oxidase, N-terminal domain"/>
    <property type="match status" value="1"/>
</dbReference>
<keyword evidence="5" id="KW-1185">Reference proteome</keyword>
<organism evidence="4 5">
    <name type="scientific">Paractinoplanes durhamensis</name>
    <dbReference type="NCBI Taxonomy" id="113563"/>
    <lineage>
        <taxon>Bacteria</taxon>
        <taxon>Bacillati</taxon>
        <taxon>Actinomycetota</taxon>
        <taxon>Actinomycetes</taxon>
        <taxon>Micromonosporales</taxon>
        <taxon>Micromonosporaceae</taxon>
        <taxon>Paractinoplanes</taxon>
    </lineage>
</organism>
<comment type="caution">
    <text evidence="4">The sequence shown here is derived from an EMBL/GenBank/DDBJ whole genome shotgun (WGS) entry which is preliminary data.</text>
</comment>
<feature type="domain" description="Acyl-CoA dehydrogenase/oxidase N-terminal" evidence="3">
    <location>
        <begin position="13"/>
        <end position="82"/>
    </location>
</feature>
<dbReference type="InterPro" id="IPR046373">
    <property type="entry name" value="Acyl-CoA_Oxase/DH_mid-dom_sf"/>
</dbReference>